<keyword evidence="2" id="KW-1185">Reference proteome</keyword>
<protein>
    <submittedName>
        <fullName evidence="1">Uncharacterized protein</fullName>
    </submittedName>
</protein>
<comment type="caution">
    <text evidence="1">The sequence shown here is derived from an EMBL/GenBank/DDBJ whole genome shotgun (WGS) entry which is preliminary data.</text>
</comment>
<dbReference type="Proteomes" id="UP001595748">
    <property type="component" value="Unassembled WGS sequence"/>
</dbReference>
<dbReference type="EMBL" id="JBHRZF010000073">
    <property type="protein sequence ID" value="MFC3860462.1"/>
    <property type="molecule type" value="Genomic_DNA"/>
</dbReference>
<sequence>MKPRSLESLAHAEIDEYREQLVPAGLVERQMQRLALELVGMVGEGESHGILLRAAAYLKRVAGWTDVDPRLRLDCVCTLCWSKREEALEALPPELRERLNDDWAEPHDLLDVWETYRTRMDKQVLARMLTWWAVANLVSNAVHLARDEAVEMLQPLLHAFTDASQGLSRLN</sequence>
<name>A0ABV8A8H6_9DEIO</name>
<evidence type="ECO:0000313" key="1">
    <source>
        <dbReference type="EMBL" id="MFC3860462.1"/>
    </source>
</evidence>
<evidence type="ECO:0000313" key="2">
    <source>
        <dbReference type="Proteomes" id="UP001595748"/>
    </source>
</evidence>
<proteinExistence type="predicted"/>
<dbReference type="RefSeq" id="WP_380076608.1">
    <property type="nucleotide sequence ID" value="NZ_JBHRZF010000073.1"/>
</dbReference>
<gene>
    <name evidence="1" type="ORF">ACFOPQ_06745</name>
</gene>
<reference evidence="2" key="1">
    <citation type="journal article" date="2019" name="Int. J. Syst. Evol. Microbiol.">
        <title>The Global Catalogue of Microorganisms (GCM) 10K type strain sequencing project: providing services to taxonomists for standard genome sequencing and annotation.</title>
        <authorList>
            <consortium name="The Broad Institute Genomics Platform"/>
            <consortium name="The Broad Institute Genome Sequencing Center for Infectious Disease"/>
            <person name="Wu L."/>
            <person name="Ma J."/>
        </authorList>
    </citation>
    <scope>NUCLEOTIDE SEQUENCE [LARGE SCALE GENOMIC DNA]</scope>
    <source>
        <strain evidence="2">CCTCC AB 2013263</strain>
    </source>
</reference>
<organism evidence="1 2">
    <name type="scientific">Deinococcus antarcticus</name>
    <dbReference type="NCBI Taxonomy" id="1298767"/>
    <lineage>
        <taxon>Bacteria</taxon>
        <taxon>Thermotogati</taxon>
        <taxon>Deinococcota</taxon>
        <taxon>Deinococci</taxon>
        <taxon>Deinococcales</taxon>
        <taxon>Deinococcaceae</taxon>
        <taxon>Deinococcus</taxon>
    </lineage>
</organism>
<accession>A0ABV8A8H6</accession>